<dbReference type="Pfam" id="PF00728">
    <property type="entry name" value="Glyco_hydro_20"/>
    <property type="match status" value="1"/>
</dbReference>
<dbReference type="SUPFAM" id="SSF51445">
    <property type="entry name" value="(Trans)glycosidases"/>
    <property type="match status" value="1"/>
</dbReference>
<evidence type="ECO:0000256" key="2">
    <source>
        <dbReference type="ARBA" id="ARBA00006285"/>
    </source>
</evidence>
<evidence type="ECO:0000313" key="9">
    <source>
        <dbReference type="Proteomes" id="UP000636110"/>
    </source>
</evidence>
<evidence type="ECO:0000313" key="8">
    <source>
        <dbReference type="EMBL" id="MBB2147642.1"/>
    </source>
</evidence>
<sequence length="757" mass="85338">MNLKRFLLVSFLSISTTLRVMSQETSYPIIPKPAQLESMPGKFNWYKNTVIRNGAGISFTDATKELQQITGALKTTTKRPNFILIKKDPSITAAEGYKLVVEPSQITILAANKAGAFWAISTLKQLIGTPAFKVGTGAYVVPAVKIADAPKFAWRGMHLDVSRHFFDLDYLKTFIDRMVLYKFNKFHLHLTDDQGWRIEIKKYPELTSKGAWRKLNGQDSVCLKLAKDNPDYALPEKHFKTINGERMYGGFYTQEEMRGLIQYATAHGVEIIPEIDMPGHMMAATKLMPWLTASGISQQGVTFSEPLCPCKETTYDFAENVLSEIFSLFPSKYVHIGADEVEKDSWKKSEECKELMKRENLKSVEELQSYFVHRMERFLNSKGKKMIGWDEILEGGVSPTATMMYWRAWVPTAPKHAAEKGLDMIIMPGEYCYFDAQQDGGSLKKVYSFDPYNYNLTKAEEKLVLGIQSALWTEYIPSEARAEYMLYPRTQALSEVAWSNADKNWAEFEKRMNAQYPLLDAMNINYRQPDLTGFSPKSVFVNQTVLKVINPLASSVLRYTTDGTKPTVNSTVYNGQLVINKPTQVKIAAFRPNGKIGEVYTIDYDQQSYAKGVSLAKAEKGLKFSYYPKSYKLVTQINEADKKSDAITTAIEIPVKEQATTFGTKHEGYFYAAAQGVYTFYLRADDGSNLYLNNKLLVDNDGLHSAIEKSAQIALDKGYHPFKLLFIEGGGGYTLSLEYVGPDGQRKAVSAADFAHE</sequence>
<dbReference type="PROSITE" id="PS51820">
    <property type="entry name" value="PA14"/>
    <property type="match status" value="1"/>
</dbReference>
<feature type="chain" id="PRO_5047050479" description="beta-N-acetylhexosaminidase" evidence="6">
    <location>
        <begin position="23"/>
        <end position="757"/>
    </location>
</feature>
<dbReference type="PRINTS" id="PR00738">
    <property type="entry name" value="GLHYDRLASE20"/>
</dbReference>
<dbReference type="InterPro" id="IPR029018">
    <property type="entry name" value="Hex-like_dom2"/>
</dbReference>
<dbReference type="SUPFAM" id="SSF56988">
    <property type="entry name" value="Anthrax protective antigen"/>
    <property type="match status" value="1"/>
</dbReference>
<dbReference type="InterPro" id="IPR017853">
    <property type="entry name" value="GH"/>
</dbReference>
<dbReference type="Gene3D" id="3.90.182.10">
    <property type="entry name" value="Toxin - Anthrax Protective Antigen,domain 1"/>
    <property type="match status" value="1"/>
</dbReference>
<dbReference type="InterPro" id="IPR026876">
    <property type="entry name" value="Fn3_assoc_repeat"/>
</dbReference>
<proteinExistence type="inferred from homology"/>
<dbReference type="InterPro" id="IPR011658">
    <property type="entry name" value="PA14_dom"/>
</dbReference>
<dbReference type="CDD" id="cd06563">
    <property type="entry name" value="GH20_chitobiase-like"/>
    <property type="match status" value="1"/>
</dbReference>
<organism evidence="8 9">
    <name type="scientific">Pedobacter gandavensis</name>
    <dbReference type="NCBI Taxonomy" id="2679963"/>
    <lineage>
        <taxon>Bacteria</taxon>
        <taxon>Pseudomonadati</taxon>
        <taxon>Bacteroidota</taxon>
        <taxon>Sphingobacteriia</taxon>
        <taxon>Sphingobacteriales</taxon>
        <taxon>Sphingobacteriaceae</taxon>
        <taxon>Pedobacter</taxon>
    </lineage>
</organism>
<protein>
    <recommendedName>
        <fullName evidence="3">beta-N-acetylhexosaminidase</fullName>
        <ecNumber evidence="3">3.2.1.52</ecNumber>
    </recommendedName>
</protein>
<keyword evidence="5" id="KW-0326">Glycosidase</keyword>
<dbReference type="Pfam" id="PF13287">
    <property type="entry name" value="Fn3_assoc"/>
    <property type="match status" value="1"/>
</dbReference>
<accession>A0ABR6ERG7</accession>
<dbReference type="InterPro" id="IPR037524">
    <property type="entry name" value="PA14/GLEYA"/>
</dbReference>
<keyword evidence="9" id="KW-1185">Reference proteome</keyword>
<comment type="catalytic activity">
    <reaction evidence="1">
        <text>Hydrolysis of terminal non-reducing N-acetyl-D-hexosamine residues in N-acetyl-beta-D-hexosaminides.</text>
        <dbReference type="EC" id="3.2.1.52"/>
    </reaction>
</comment>
<name>A0ABR6ERG7_9SPHI</name>
<comment type="similarity">
    <text evidence="2">Belongs to the glycosyl hydrolase 20 family.</text>
</comment>
<dbReference type="Gene3D" id="3.30.379.10">
    <property type="entry name" value="Chitobiase/beta-hexosaminidase domain 2-like"/>
    <property type="match status" value="1"/>
</dbReference>
<dbReference type="SMART" id="SM00758">
    <property type="entry name" value="PA14"/>
    <property type="match status" value="1"/>
</dbReference>
<evidence type="ECO:0000256" key="5">
    <source>
        <dbReference type="ARBA" id="ARBA00023295"/>
    </source>
</evidence>
<gene>
    <name evidence="8" type="ORF">GM920_01835</name>
</gene>
<dbReference type="RefSeq" id="WP_182952907.1">
    <property type="nucleotide sequence ID" value="NZ_WNXC01000001.1"/>
</dbReference>
<dbReference type="InterPro" id="IPR015883">
    <property type="entry name" value="Glyco_hydro_20_cat"/>
</dbReference>
<evidence type="ECO:0000256" key="4">
    <source>
        <dbReference type="ARBA" id="ARBA00022801"/>
    </source>
</evidence>
<dbReference type="InterPro" id="IPR015882">
    <property type="entry name" value="HEX_bac_N"/>
</dbReference>
<keyword evidence="6" id="KW-0732">Signal</keyword>
<keyword evidence="4" id="KW-0378">Hydrolase</keyword>
<dbReference type="EC" id="3.2.1.52" evidence="3"/>
<dbReference type="Pfam" id="PF07691">
    <property type="entry name" value="PA14"/>
    <property type="match status" value="1"/>
</dbReference>
<dbReference type="SUPFAM" id="SSF55545">
    <property type="entry name" value="beta-N-acetylhexosaminidase-like domain"/>
    <property type="match status" value="1"/>
</dbReference>
<dbReference type="PANTHER" id="PTHR22600:SF57">
    <property type="entry name" value="BETA-N-ACETYLHEXOSAMINIDASE"/>
    <property type="match status" value="1"/>
</dbReference>
<feature type="signal peptide" evidence="6">
    <location>
        <begin position="1"/>
        <end position="22"/>
    </location>
</feature>
<dbReference type="InterPro" id="IPR025705">
    <property type="entry name" value="Beta_hexosaminidase_sua/sub"/>
</dbReference>
<dbReference type="PANTHER" id="PTHR22600">
    <property type="entry name" value="BETA-HEXOSAMINIDASE"/>
    <property type="match status" value="1"/>
</dbReference>
<dbReference type="Gene3D" id="3.20.20.80">
    <property type="entry name" value="Glycosidases"/>
    <property type="match status" value="1"/>
</dbReference>
<dbReference type="EMBL" id="WNXC01000001">
    <property type="protein sequence ID" value="MBB2147642.1"/>
    <property type="molecule type" value="Genomic_DNA"/>
</dbReference>
<evidence type="ECO:0000256" key="1">
    <source>
        <dbReference type="ARBA" id="ARBA00001231"/>
    </source>
</evidence>
<dbReference type="Pfam" id="PF02838">
    <property type="entry name" value="Glyco_hydro_20b"/>
    <property type="match status" value="1"/>
</dbReference>
<dbReference type="Proteomes" id="UP000636110">
    <property type="component" value="Unassembled WGS sequence"/>
</dbReference>
<evidence type="ECO:0000259" key="7">
    <source>
        <dbReference type="PROSITE" id="PS51820"/>
    </source>
</evidence>
<evidence type="ECO:0000256" key="3">
    <source>
        <dbReference type="ARBA" id="ARBA00012663"/>
    </source>
</evidence>
<comment type="caution">
    <text evidence="8">The sequence shown here is derived from an EMBL/GenBank/DDBJ whole genome shotgun (WGS) entry which is preliminary data.</text>
</comment>
<evidence type="ECO:0000256" key="6">
    <source>
        <dbReference type="SAM" id="SignalP"/>
    </source>
</evidence>
<reference evidence="8 9" key="1">
    <citation type="submission" date="2019-11" db="EMBL/GenBank/DDBJ databases">
        <title>Description of Pedobacter sp. LMG 31462T.</title>
        <authorList>
            <person name="Carlier A."/>
            <person name="Qi S."/>
            <person name="Vandamme P."/>
        </authorList>
    </citation>
    <scope>NUCLEOTIDE SEQUENCE [LARGE SCALE GENOMIC DNA]</scope>
    <source>
        <strain evidence="8 9">LMG 31462</strain>
    </source>
</reference>
<feature type="domain" description="PA14" evidence="7">
    <location>
        <begin position="617"/>
        <end position="753"/>
    </location>
</feature>